<keyword evidence="3 7" id="KW-0812">Transmembrane</keyword>
<evidence type="ECO:0000259" key="9">
    <source>
        <dbReference type="Pfam" id="PF12704"/>
    </source>
</evidence>
<keyword evidence="5 7" id="KW-0472">Membrane</keyword>
<dbReference type="InterPro" id="IPR003838">
    <property type="entry name" value="ABC3_permease_C"/>
</dbReference>
<evidence type="ECO:0000313" key="11">
    <source>
        <dbReference type="Proteomes" id="UP000316609"/>
    </source>
</evidence>
<keyword evidence="2" id="KW-1003">Cell membrane</keyword>
<dbReference type="Proteomes" id="UP000316609">
    <property type="component" value="Unassembled WGS sequence"/>
</dbReference>
<dbReference type="PANTHER" id="PTHR30572:SF4">
    <property type="entry name" value="ABC TRANSPORTER PERMEASE YTRF"/>
    <property type="match status" value="1"/>
</dbReference>
<evidence type="ECO:0000256" key="1">
    <source>
        <dbReference type="ARBA" id="ARBA00004651"/>
    </source>
</evidence>
<comment type="caution">
    <text evidence="10">The sequence shown here is derived from an EMBL/GenBank/DDBJ whole genome shotgun (WGS) entry which is preliminary data.</text>
</comment>
<sequence>MFTRVLLASLAARRVRLGLGMLAVTVGVAAAVALAALALESGDDFARTLRAAGPNFVVLPAGAGWGGGPEGAEVRVPRAGATLPVSVVADLKRSFWKNNVLDAAPERTAAARIAGVPATAVGTWFDHDVASAEGGWRTGLKSLRPHWRIDGRWPTEGATEVVLGRRLASQCALGVGSVADLEIGGGTERVRVSGIVDVGGPEDDQVWMSLERMQAVAGIGGAVDRVWVSALVKPEPPGPVPDQTRDPKGYERYMCTAYPGVIARELSGHLKGAEALPLAEVVAGEAHVVGRLDLLMLLLAAAALGASALGLISTTTATVVERRVELALLATLGASGAQLGILLLCETVLVSLAGGVAGWLVGNLAADVIRGHAWGHVGALRPLLLPVALLLSLVLALAGTLGPLRLTLRLEPAQVLRG</sequence>
<dbReference type="AlphaFoldDB" id="A0A538TLW3"/>
<organism evidence="10 11">
    <name type="scientific">Eiseniibacteriota bacterium</name>
    <dbReference type="NCBI Taxonomy" id="2212470"/>
    <lineage>
        <taxon>Bacteria</taxon>
        <taxon>Candidatus Eiseniibacteriota</taxon>
    </lineage>
</organism>
<keyword evidence="4 7" id="KW-1133">Transmembrane helix</keyword>
<feature type="domain" description="ABC3 transporter permease C-terminal" evidence="8">
    <location>
        <begin position="299"/>
        <end position="412"/>
    </location>
</feature>
<feature type="transmembrane region" description="Helical" evidence="7">
    <location>
        <begin position="294"/>
        <end position="319"/>
    </location>
</feature>
<evidence type="ECO:0000256" key="2">
    <source>
        <dbReference type="ARBA" id="ARBA00022475"/>
    </source>
</evidence>
<gene>
    <name evidence="10" type="ORF">E6K78_08820</name>
</gene>
<evidence type="ECO:0000256" key="7">
    <source>
        <dbReference type="SAM" id="Phobius"/>
    </source>
</evidence>
<comment type="similarity">
    <text evidence="6">Belongs to the ABC-4 integral membrane protein family.</text>
</comment>
<evidence type="ECO:0000256" key="5">
    <source>
        <dbReference type="ARBA" id="ARBA00023136"/>
    </source>
</evidence>
<dbReference type="GO" id="GO:0022857">
    <property type="term" value="F:transmembrane transporter activity"/>
    <property type="evidence" value="ECO:0007669"/>
    <property type="project" value="TreeGrafter"/>
</dbReference>
<proteinExistence type="inferred from homology"/>
<accession>A0A538TLW3</accession>
<dbReference type="GO" id="GO:0005886">
    <property type="term" value="C:plasma membrane"/>
    <property type="evidence" value="ECO:0007669"/>
    <property type="project" value="UniProtKB-SubCell"/>
</dbReference>
<feature type="domain" description="MacB-like periplasmic core" evidence="9">
    <location>
        <begin position="21"/>
        <end position="229"/>
    </location>
</feature>
<evidence type="ECO:0000313" key="10">
    <source>
        <dbReference type="EMBL" id="TMQ64611.1"/>
    </source>
</evidence>
<dbReference type="EMBL" id="VBOY01000082">
    <property type="protein sequence ID" value="TMQ64611.1"/>
    <property type="molecule type" value="Genomic_DNA"/>
</dbReference>
<comment type="subcellular location">
    <subcellularLocation>
        <location evidence="1">Cell membrane</location>
        <topology evidence="1">Multi-pass membrane protein</topology>
    </subcellularLocation>
</comment>
<feature type="transmembrane region" description="Helical" evidence="7">
    <location>
        <begin position="339"/>
        <end position="362"/>
    </location>
</feature>
<dbReference type="Pfam" id="PF02687">
    <property type="entry name" value="FtsX"/>
    <property type="match status" value="1"/>
</dbReference>
<name>A0A538TLW3_UNCEI</name>
<dbReference type="Pfam" id="PF12704">
    <property type="entry name" value="MacB_PCD"/>
    <property type="match status" value="1"/>
</dbReference>
<dbReference type="PANTHER" id="PTHR30572">
    <property type="entry name" value="MEMBRANE COMPONENT OF TRANSPORTER-RELATED"/>
    <property type="match status" value="1"/>
</dbReference>
<reference evidence="10 11" key="1">
    <citation type="journal article" date="2019" name="Nat. Microbiol.">
        <title>Mediterranean grassland soil C-N compound turnover is dependent on rainfall and depth, and is mediated by genomically divergent microorganisms.</title>
        <authorList>
            <person name="Diamond S."/>
            <person name="Andeer P.F."/>
            <person name="Li Z."/>
            <person name="Crits-Christoph A."/>
            <person name="Burstein D."/>
            <person name="Anantharaman K."/>
            <person name="Lane K.R."/>
            <person name="Thomas B.C."/>
            <person name="Pan C."/>
            <person name="Northen T.R."/>
            <person name="Banfield J.F."/>
        </authorList>
    </citation>
    <scope>NUCLEOTIDE SEQUENCE [LARGE SCALE GENOMIC DNA]</scope>
    <source>
        <strain evidence="10">WS_8</strain>
    </source>
</reference>
<evidence type="ECO:0000259" key="8">
    <source>
        <dbReference type="Pfam" id="PF02687"/>
    </source>
</evidence>
<evidence type="ECO:0000256" key="6">
    <source>
        <dbReference type="ARBA" id="ARBA00038076"/>
    </source>
</evidence>
<feature type="transmembrane region" description="Helical" evidence="7">
    <location>
        <begin position="383"/>
        <end position="402"/>
    </location>
</feature>
<dbReference type="InterPro" id="IPR025857">
    <property type="entry name" value="MacB_PCD"/>
</dbReference>
<feature type="transmembrane region" description="Helical" evidence="7">
    <location>
        <begin position="20"/>
        <end position="39"/>
    </location>
</feature>
<evidence type="ECO:0000256" key="3">
    <source>
        <dbReference type="ARBA" id="ARBA00022692"/>
    </source>
</evidence>
<evidence type="ECO:0000256" key="4">
    <source>
        <dbReference type="ARBA" id="ARBA00022989"/>
    </source>
</evidence>
<protein>
    <submittedName>
        <fullName evidence="10">FtsX-like permease family protein</fullName>
    </submittedName>
</protein>
<dbReference type="InterPro" id="IPR050250">
    <property type="entry name" value="Macrolide_Exporter_MacB"/>
</dbReference>